<keyword evidence="1" id="KW-0812">Transmembrane</keyword>
<feature type="transmembrane region" description="Helical" evidence="1">
    <location>
        <begin position="154"/>
        <end position="174"/>
    </location>
</feature>
<proteinExistence type="predicted"/>
<feature type="transmembrane region" description="Helical" evidence="1">
    <location>
        <begin position="27"/>
        <end position="46"/>
    </location>
</feature>
<reference evidence="3 4" key="1">
    <citation type="submission" date="2017-10" db="EMBL/GenBank/DDBJ databases">
        <title>Comparative genomics between pathogenic Norcardia.</title>
        <authorList>
            <person name="Zeng L."/>
        </authorList>
    </citation>
    <scope>NUCLEOTIDE SEQUENCE [LARGE SCALE GENOMIC DNA]</scope>
    <source>
        <strain evidence="3 4">NC_YFY_NT001</strain>
    </source>
</reference>
<dbReference type="GeneID" id="88361002"/>
<dbReference type="RefSeq" id="WP_098696359.1">
    <property type="nucleotide sequence ID" value="NZ_CP023778.1"/>
</dbReference>
<keyword evidence="1" id="KW-1133">Transmembrane helix</keyword>
<dbReference type="InterPro" id="IPR005804">
    <property type="entry name" value="FA_desaturase_dom"/>
</dbReference>
<dbReference type="PANTHER" id="PTHR19353">
    <property type="entry name" value="FATTY ACID DESATURASE 2"/>
    <property type="match status" value="1"/>
</dbReference>
<evidence type="ECO:0000256" key="1">
    <source>
        <dbReference type="SAM" id="Phobius"/>
    </source>
</evidence>
<dbReference type="EMBL" id="CP023778">
    <property type="protein sequence ID" value="ATL69326.1"/>
    <property type="molecule type" value="Genomic_DNA"/>
</dbReference>
<dbReference type="InterPro" id="IPR012171">
    <property type="entry name" value="Fatty_acid_desaturase"/>
</dbReference>
<name>A0A291RP30_9NOCA</name>
<evidence type="ECO:0000313" key="4">
    <source>
        <dbReference type="Proteomes" id="UP000221961"/>
    </source>
</evidence>
<feature type="domain" description="Fatty acid desaturase" evidence="2">
    <location>
        <begin position="50"/>
        <end position="300"/>
    </location>
</feature>
<evidence type="ECO:0000313" key="3">
    <source>
        <dbReference type="EMBL" id="ATL69326.1"/>
    </source>
</evidence>
<dbReference type="Pfam" id="PF00487">
    <property type="entry name" value="FA_desaturase"/>
    <property type="match status" value="1"/>
</dbReference>
<dbReference type="GO" id="GO:0008610">
    <property type="term" value="P:lipid biosynthetic process"/>
    <property type="evidence" value="ECO:0007669"/>
    <property type="project" value="UniProtKB-ARBA"/>
</dbReference>
<evidence type="ECO:0000259" key="2">
    <source>
        <dbReference type="Pfam" id="PF00487"/>
    </source>
</evidence>
<organism evidence="3 4">
    <name type="scientific">Nocardia terpenica</name>
    <dbReference type="NCBI Taxonomy" id="455432"/>
    <lineage>
        <taxon>Bacteria</taxon>
        <taxon>Bacillati</taxon>
        <taxon>Actinomycetota</taxon>
        <taxon>Actinomycetes</taxon>
        <taxon>Mycobacteriales</taxon>
        <taxon>Nocardiaceae</taxon>
        <taxon>Nocardia</taxon>
    </lineage>
</organism>
<dbReference type="AlphaFoldDB" id="A0A291RP30"/>
<dbReference type="GO" id="GO:0016717">
    <property type="term" value="F:oxidoreductase activity, acting on paired donors, with oxidation of a pair of donors resulting in the reduction of molecular oxygen to two molecules of water"/>
    <property type="evidence" value="ECO:0007669"/>
    <property type="project" value="TreeGrafter"/>
</dbReference>
<sequence>MDTESQLRRKIRADLPAELFRRRPRRALLVIPIAGSLVAGSAVLAIAAPPWYIALICAFVLGNGYVSLMLLGHEIGHGATVRSHRLQDACLYFTGAIYCLSPHLWRIWHGQVHHPHANMDGHDPDNFGTLDAFDRSDNAIQRFLIKTAPGSGHWLSAFYPFLFFTFQALGVLLYKSKQTVGFEHLRRRRAVADTLLMAGFWIAVCVWAGPLGAVYIVVVPMLTANFGLMCYIITNHMLRPMTETSDILGTTISVRTFGFLDLIHFNFSHHVEHHLFPGVPSTSYPRIRQSLQRVAGDRYLAPPHWWAFLLAFRTPKLYEDAQVVVEPFSGRRVRLADVETQLREMLS</sequence>
<feature type="transmembrane region" description="Helical" evidence="1">
    <location>
        <begin position="190"/>
        <end position="209"/>
    </location>
</feature>
<dbReference type="GO" id="GO:0016020">
    <property type="term" value="C:membrane"/>
    <property type="evidence" value="ECO:0007669"/>
    <property type="project" value="TreeGrafter"/>
</dbReference>
<accession>A0A291RP30</accession>
<gene>
    <name evidence="3" type="ORF">CRH09_27255</name>
</gene>
<dbReference type="Proteomes" id="UP000221961">
    <property type="component" value="Chromosome"/>
</dbReference>
<protein>
    <recommendedName>
        <fullName evidence="2">Fatty acid desaturase domain-containing protein</fullName>
    </recommendedName>
</protein>
<dbReference type="KEGG" id="ntp:CRH09_27255"/>
<feature type="transmembrane region" description="Helical" evidence="1">
    <location>
        <begin position="52"/>
        <end position="71"/>
    </location>
</feature>
<dbReference type="PANTHER" id="PTHR19353:SF19">
    <property type="entry name" value="DELTA(5) FATTY ACID DESATURASE C-RELATED"/>
    <property type="match status" value="1"/>
</dbReference>
<feature type="transmembrane region" description="Helical" evidence="1">
    <location>
        <begin position="91"/>
        <end position="108"/>
    </location>
</feature>
<keyword evidence="1" id="KW-0472">Membrane</keyword>